<dbReference type="EMBL" id="GEBQ01007936">
    <property type="protein sequence ID" value="JAT32041.1"/>
    <property type="molecule type" value="Transcribed_RNA"/>
</dbReference>
<feature type="non-terminal residue" evidence="1">
    <location>
        <position position="1"/>
    </location>
</feature>
<name>A0A1B6M816_9HEMI</name>
<protein>
    <submittedName>
        <fullName evidence="1">Uncharacterized protein</fullName>
    </submittedName>
</protein>
<reference evidence="1" key="1">
    <citation type="submission" date="2015-11" db="EMBL/GenBank/DDBJ databases">
        <title>De novo transcriptome assembly of four potential Pierce s Disease insect vectors from Arizona vineyards.</title>
        <authorList>
            <person name="Tassone E.E."/>
        </authorList>
    </citation>
    <scope>NUCLEOTIDE SEQUENCE</scope>
</reference>
<sequence>PRTPIEPPPCPYSSYPCARNSVPGGRNCPVPKPFVVNNSLKCVEYFWPLAVTHDIASFPAPRTPSPTPINNVTDVEIKDSRPLVATALPELTMVAPAAINTPQP</sequence>
<accession>A0A1B6M816</accession>
<gene>
    <name evidence="1" type="ORF">g.3923</name>
</gene>
<dbReference type="AlphaFoldDB" id="A0A1B6M816"/>
<evidence type="ECO:0000313" key="1">
    <source>
        <dbReference type="EMBL" id="JAT32041.1"/>
    </source>
</evidence>
<proteinExistence type="predicted"/>
<organism evidence="1">
    <name type="scientific">Graphocephala atropunctata</name>
    <dbReference type="NCBI Taxonomy" id="36148"/>
    <lineage>
        <taxon>Eukaryota</taxon>
        <taxon>Metazoa</taxon>
        <taxon>Ecdysozoa</taxon>
        <taxon>Arthropoda</taxon>
        <taxon>Hexapoda</taxon>
        <taxon>Insecta</taxon>
        <taxon>Pterygota</taxon>
        <taxon>Neoptera</taxon>
        <taxon>Paraneoptera</taxon>
        <taxon>Hemiptera</taxon>
        <taxon>Auchenorrhyncha</taxon>
        <taxon>Membracoidea</taxon>
        <taxon>Cicadellidae</taxon>
        <taxon>Cicadellinae</taxon>
        <taxon>Cicadellini</taxon>
        <taxon>Graphocephala</taxon>
    </lineage>
</organism>